<dbReference type="VEuPathDB" id="FungiDB:VP01_12456g1"/>
<proteinExistence type="predicted"/>
<organism evidence="1 2">
    <name type="scientific">Puccinia sorghi</name>
    <dbReference type="NCBI Taxonomy" id="27349"/>
    <lineage>
        <taxon>Eukaryota</taxon>
        <taxon>Fungi</taxon>
        <taxon>Dikarya</taxon>
        <taxon>Basidiomycota</taxon>
        <taxon>Pucciniomycotina</taxon>
        <taxon>Pucciniomycetes</taxon>
        <taxon>Pucciniales</taxon>
        <taxon>Pucciniaceae</taxon>
        <taxon>Puccinia</taxon>
    </lineage>
</organism>
<feature type="non-terminal residue" evidence="1">
    <location>
        <position position="1"/>
    </location>
</feature>
<evidence type="ECO:0000313" key="2">
    <source>
        <dbReference type="Proteomes" id="UP000037035"/>
    </source>
</evidence>
<gene>
    <name evidence="1" type="ORF">VP01_12456g1</name>
</gene>
<dbReference type="STRING" id="27349.A0A0L6VPU3"/>
<dbReference type="Proteomes" id="UP000037035">
    <property type="component" value="Unassembled WGS sequence"/>
</dbReference>
<dbReference type="AlphaFoldDB" id="A0A0L6VPU3"/>
<comment type="caution">
    <text evidence="1">The sequence shown here is derived from an EMBL/GenBank/DDBJ whole genome shotgun (WGS) entry which is preliminary data.</text>
</comment>
<dbReference type="OrthoDB" id="67716at2759"/>
<protein>
    <submittedName>
        <fullName evidence="1">Uncharacterized protein</fullName>
    </submittedName>
</protein>
<dbReference type="EMBL" id="LAVV01002728">
    <property type="protein sequence ID" value="KNZ62632.1"/>
    <property type="molecule type" value="Genomic_DNA"/>
</dbReference>
<accession>A0A0L6VPU3</accession>
<sequence>IPRKLASEVEDRLVDKLGELHISYQGKIFGHPEGVVITDSNSSISTLNLLLLTKFIPDLNAELKLPGSHTKSGSLFLEQLGIFKNLSCLSDKELSAIRLIQLELKIIQLGF</sequence>
<name>A0A0L6VPU3_9BASI</name>
<reference evidence="1 2" key="1">
    <citation type="submission" date="2015-08" db="EMBL/GenBank/DDBJ databases">
        <title>Next Generation Sequencing and Analysis of the Genome of Puccinia sorghi L Schw, the Causal Agent of Maize Common Rust.</title>
        <authorList>
            <person name="Rochi L."/>
            <person name="Burguener G."/>
            <person name="Darino M."/>
            <person name="Turjanski A."/>
            <person name="Kreff E."/>
            <person name="Dieguez M.J."/>
            <person name="Sacco F."/>
        </authorList>
    </citation>
    <scope>NUCLEOTIDE SEQUENCE [LARGE SCALE GENOMIC DNA]</scope>
    <source>
        <strain evidence="1 2">RO10H11247</strain>
    </source>
</reference>
<keyword evidence="2" id="KW-1185">Reference proteome</keyword>
<evidence type="ECO:0000313" key="1">
    <source>
        <dbReference type="EMBL" id="KNZ62632.1"/>
    </source>
</evidence>